<feature type="transmembrane region" description="Helical" evidence="1">
    <location>
        <begin position="88"/>
        <end position="112"/>
    </location>
</feature>
<gene>
    <name evidence="2" type="ORF">A9Q84_03475</name>
</gene>
<accession>A0A1Y5FE77</accession>
<keyword evidence="1" id="KW-0472">Membrane</keyword>
<feature type="transmembrane region" description="Helical" evidence="1">
    <location>
        <begin position="124"/>
        <end position="142"/>
    </location>
</feature>
<evidence type="ECO:0000313" key="2">
    <source>
        <dbReference type="EMBL" id="OUR98484.1"/>
    </source>
</evidence>
<name>A0A1Y5FE77_9BACT</name>
<evidence type="ECO:0000256" key="1">
    <source>
        <dbReference type="SAM" id="Phobius"/>
    </source>
</evidence>
<protein>
    <submittedName>
        <fullName evidence="2">Uncharacterized protein</fullName>
    </submittedName>
</protein>
<organism evidence="2 3">
    <name type="scientific">Halobacteriovorax marinus</name>
    <dbReference type="NCBI Taxonomy" id="97084"/>
    <lineage>
        <taxon>Bacteria</taxon>
        <taxon>Pseudomonadati</taxon>
        <taxon>Bdellovibrionota</taxon>
        <taxon>Bacteriovoracia</taxon>
        <taxon>Bacteriovoracales</taxon>
        <taxon>Halobacteriovoraceae</taxon>
        <taxon>Halobacteriovorax</taxon>
    </lineage>
</organism>
<proteinExistence type="predicted"/>
<reference evidence="3" key="1">
    <citation type="journal article" date="2017" name="Proc. Natl. Acad. Sci. U.S.A.">
        <title>Simulation of Deepwater Horizon oil plume reveals substrate specialization within a complex community of hydrocarbon-degraders.</title>
        <authorList>
            <person name="Hu P."/>
            <person name="Dubinsky E.A."/>
            <person name="Probst A.J."/>
            <person name="Wang J."/>
            <person name="Sieber C.M.K."/>
            <person name="Tom L.M."/>
            <person name="Gardinali P."/>
            <person name="Banfield J.F."/>
            <person name="Atlas R.M."/>
            <person name="Andersen G.L."/>
        </authorList>
    </citation>
    <scope>NUCLEOTIDE SEQUENCE [LARGE SCALE GENOMIC DNA]</scope>
</reference>
<feature type="transmembrane region" description="Helical" evidence="1">
    <location>
        <begin position="34"/>
        <end position="55"/>
    </location>
</feature>
<keyword evidence="1" id="KW-1133">Transmembrane helix</keyword>
<evidence type="ECO:0000313" key="3">
    <source>
        <dbReference type="Proteomes" id="UP000196531"/>
    </source>
</evidence>
<feature type="transmembrane region" description="Helical" evidence="1">
    <location>
        <begin position="148"/>
        <end position="170"/>
    </location>
</feature>
<sequence length="184" mass="20916">MAKTNNITCSVIILPYNNSMDSLYNNLTEKKFKLIAIFFCFLGDLVISKYAWIIVSKKELFEKVFLMIIKNNPDFDESAVPKNFFNELFQLCSQAVLAMIVLVIIIHAINYILYFKNKIFAYKYLRIQSWLGGLGLCVLGFPNLTQGWFNMVMALSGVTLIYTGIGLSHFTPKSLVPKVSSKKA</sequence>
<keyword evidence="1" id="KW-0812">Transmembrane</keyword>
<comment type="caution">
    <text evidence="2">The sequence shown here is derived from an EMBL/GenBank/DDBJ whole genome shotgun (WGS) entry which is preliminary data.</text>
</comment>
<dbReference type="EMBL" id="MAAO01000004">
    <property type="protein sequence ID" value="OUR98484.1"/>
    <property type="molecule type" value="Genomic_DNA"/>
</dbReference>
<dbReference type="AlphaFoldDB" id="A0A1Y5FE77"/>
<dbReference type="Proteomes" id="UP000196531">
    <property type="component" value="Unassembled WGS sequence"/>
</dbReference>